<evidence type="ECO:0000313" key="3">
    <source>
        <dbReference type="Proteomes" id="UP000314294"/>
    </source>
</evidence>
<organism evidence="2 3">
    <name type="scientific">Liparis tanakae</name>
    <name type="common">Tanaka's snailfish</name>
    <dbReference type="NCBI Taxonomy" id="230148"/>
    <lineage>
        <taxon>Eukaryota</taxon>
        <taxon>Metazoa</taxon>
        <taxon>Chordata</taxon>
        <taxon>Craniata</taxon>
        <taxon>Vertebrata</taxon>
        <taxon>Euteleostomi</taxon>
        <taxon>Actinopterygii</taxon>
        <taxon>Neopterygii</taxon>
        <taxon>Teleostei</taxon>
        <taxon>Neoteleostei</taxon>
        <taxon>Acanthomorphata</taxon>
        <taxon>Eupercaria</taxon>
        <taxon>Perciformes</taxon>
        <taxon>Cottioidei</taxon>
        <taxon>Cottales</taxon>
        <taxon>Liparidae</taxon>
        <taxon>Liparis</taxon>
    </lineage>
</organism>
<keyword evidence="3" id="KW-1185">Reference proteome</keyword>
<sequence length="287" mass="31876">MGINPTPVPLNDPPTATTTGPGEGSHCETVGVLCVLHGPVEYRVSVEGWGWGEGGMVVSPFSSSLFPTGQPPARGPLHPGFWLLQVAKHEICKCFEQFCRHYDLQQAVLLARVKLRVTLPRHSDWVLVPVLIAASAKHRSPDLEVLACLWRTAKEREGRRGRVSGHTIAVGVGYDVLSIIGNKRRLHNPEESGRAILWERVVGQRARSQRRRGEPRDRETLDLLVLSPALWLSLPSDLGSASQHCSQEEEEEGWDEAENHVHEAAVQRPHNSIIPFSVKTFSHELHL</sequence>
<proteinExistence type="predicted"/>
<dbReference type="AlphaFoldDB" id="A0A4Z2JF15"/>
<name>A0A4Z2JF15_9TELE</name>
<protein>
    <submittedName>
        <fullName evidence="2">Uncharacterized protein</fullName>
    </submittedName>
</protein>
<reference evidence="2 3" key="1">
    <citation type="submission" date="2019-03" db="EMBL/GenBank/DDBJ databases">
        <title>First draft genome of Liparis tanakae, snailfish: a comprehensive survey of snailfish specific genes.</title>
        <authorList>
            <person name="Kim W."/>
            <person name="Song I."/>
            <person name="Jeong J.-H."/>
            <person name="Kim D."/>
            <person name="Kim S."/>
            <person name="Ryu S."/>
            <person name="Song J.Y."/>
            <person name="Lee S.K."/>
        </authorList>
    </citation>
    <scope>NUCLEOTIDE SEQUENCE [LARGE SCALE GENOMIC DNA]</scope>
    <source>
        <tissue evidence="2">Muscle</tissue>
    </source>
</reference>
<feature type="compositionally biased region" description="Pro residues" evidence="1">
    <location>
        <begin position="1"/>
        <end position="12"/>
    </location>
</feature>
<gene>
    <name evidence="2" type="ORF">EYF80_000724</name>
</gene>
<dbReference type="EMBL" id="SRLO01000003">
    <property type="protein sequence ID" value="TNN88846.1"/>
    <property type="molecule type" value="Genomic_DNA"/>
</dbReference>
<feature type="region of interest" description="Disordered" evidence="1">
    <location>
        <begin position="1"/>
        <end position="24"/>
    </location>
</feature>
<evidence type="ECO:0000313" key="2">
    <source>
        <dbReference type="EMBL" id="TNN88846.1"/>
    </source>
</evidence>
<accession>A0A4Z2JF15</accession>
<evidence type="ECO:0000256" key="1">
    <source>
        <dbReference type="SAM" id="MobiDB-lite"/>
    </source>
</evidence>
<dbReference type="Proteomes" id="UP000314294">
    <property type="component" value="Unassembled WGS sequence"/>
</dbReference>
<comment type="caution">
    <text evidence="2">The sequence shown here is derived from an EMBL/GenBank/DDBJ whole genome shotgun (WGS) entry which is preliminary data.</text>
</comment>